<dbReference type="PANTHER" id="PTHR34293:SF1">
    <property type="entry name" value="HTH-TYPE TRANSCRIPTIONAL REGULATOR TRMBL2"/>
    <property type="match status" value="1"/>
</dbReference>
<dbReference type="PANTHER" id="PTHR34293">
    <property type="entry name" value="HTH-TYPE TRANSCRIPTIONAL REGULATOR TRMBL2"/>
    <property type="match status" value="1"/>
</dbReference>
<sequence>MTVSDIGIGLDKRSELVYRRLLLAPRWKPEQLSRDIGWPESEIHKIVEGLRRDGLAGRSGDTTGAVRAVEPCVALPALLAKRMREPGAKQPGPVEVERFITLHERAAERLGPVTTGDSHDEISTMVERMITKVERTVTFLVSALPDGPDGVVEGAPEFSRALADMALRRGAALRSVWSGTVLRSPAVHSHAEWLAGQSAPPRSAAAVPLHGMVMDGQVAVLVDVGRVRVVRAPAELERLTSLADLLWERGTPVRQATVRHAGAPAARRPRYEVVLRLLAEGHTDDAIARRPGCSVRTVRNDVASAGGPLPSRRRVPCLPRVQ</sequence>
<dbReference type="EMBL" id="BAAAMJ010000032">
    <property type="protein sequence ID" value="GAA1921542.1"/>
    <property type="molecule type" value="Genomic_DNA"/>
</dbReference>
<dbReference type="InterPro" id="IPR051797">
    <property type="entry name" value="TrmB-like"/>
</dbReference>
<protein>
    <recommendedName>
        <fullName evidence="4">Helix-turn-helix domain-containing protein</fullName>
    </recommendedName>
</protein>
<organism evidence="2 3">
    <name type="scientific">Streptomyces sodiiphilus</name>
    <dbReference type="NCBI Taxonomy" id="226217"/>
    <lineage>
        <taxon>Bacteria</taxon>
        <taxon>Bacillati</taxon>
        <taxon>Actinomycetota</taxon>
        <taxon>Actinomycetes</taxon>
        <taxon>Kitasatosporales</taxon>
        <taxon>Streptomycetaceae</taxon>
        <taxon>Streptomyces</taxon>
    </lineage>
</organism>
<accession>A0ABP5ASH7</accession>
<evidence type="ECO:0008006" key="4">
    <source>
        <dbReference type="Google" id="ProtNLM"/>
    </source>
</evidence>
<dbReference type="Gene3D" id="1.10.10.10">
    <property type="entry name" value="Winged helix-like DNA-binding domain superfamily/Winged helix DNA-binding domain"/>
    <property type="match status" value="1"/>
</dbReference>
<comment type="caution">
    <text evidence="2">The sequence shown here is derived from an EMBL/GenBank/DDBJ whole genome shotgun (WGS) entry which is preliminary data.</text>
</comment>
<evidence type="ECO:0000313" key="2">
    <source>
        <dbReference type="EMBL" id="GAA1921542.1"/>
    </source>
</evidence>
<name>A0ABP5ASH7_9ACTN</name>
<dbReference type="SUPFAM" id="SSF46894">
    <property type="entry name" value="C-terminal effector domain of the bipartite response regulators"/>
    <property type="match status" value="1"/>
</dbReference>
<evidence type="ECO:0000256" key="1">
    <source>
        <dbReference type="SAM" id="MobiDB-lite"/>
    </source>
</evidence>
<dbReference type="InterPro" id="IPR016032">
    <property type="entry name" value="Sig_transdc_resp-reg_C-effctor"/>
</dbReference>
<dbReference type="Proteomes" id="UP001501303">
    <property type="component" value="Unassembled WGS sequence"/>
</dbReference>
<dbReference type="InterPro" id="IPR036388">
    <property type="entry name" value="WH-like_DNA-bd_sf"/>
</dbReference>
<evidence type="ECO:0000313" key="3">
    <source>
        <dbReference type="Proteomes" id="UP001501303"/>
    </source>
</evidence>
<reference evidence="3" key="1">
    <citation type="journal article" date="2019" name="Int. J. Syst. Evol. Microbiol.">
        <title>The Global Catalogue of Microorganisms (GCM) 10K type strain sequencing project: providing services to taxonomists for standard genome sequencing and annotation.</title>
        <authorList>
            <consortium name="The Broad Institute Genomics Platform"/>
            <consortium name="The Broad Institute Genome Sequencing Center for Infectious Disease"/>
            <person name="Wu L."/>
            <person name="Ma J."/>
        </authorList>
    </citation>
    <scope>NUCLEOTIDE SEQUENCE [LARGE SCALE GENOMIC DNA]</scope>
    <source>
        <strain evidence="3">JCM 13581</strain>
    </source>
</reference>
<feature type="region of interest" description="Disordered" evidence="1">
    <location>
        <begin position="303"/>
        <end position="322"/>
    </location>
</feature>
<proteinExistence type="predicted"/>
<dbReference type="RefSeq" id="WP_344262989.1">
    <property type="nucleotide sequence ID" value="NZ_BAAAMJ010000032.1"/>
</dbReference>
<gene>
    <name evidence="2" type="ORF">GCM10009716_32670</name>
</gene>
<keyword evidence="3" id="KW-1185">Reference proteome</keyword>